<dbReference type="SUPFAM" id="SSF89796">
    <property type="entry name" value="CoA-transferase family III (CaiB/BaiF)"/>
    <property type="match status" value="1"/>
</dbReference>
<dbReference type="InterPro" id="IPR023606">
    <property type="entry name" value="CoA-Trfase_III_dom_1_sf"/>
</dbReference>
<proteinExistence type="predicted"/>
<dbReference type="Gene3D" id="3.30.1540.10">
    <property type="entry name" value="formyl-coa transferase, domain 3"/>
    <property type="match status" value="1"/>
</dbReference>
<dbReference type="RefSeq" id="WP_092916673.1">
    <property type="nucleotide sequence ID" value="NZ_FOZN01000002.1"/>
</dbReference>
<dbReference type="InterPro" id="IPR003673">
    <property type="entry name" value="CoA-Trfase_fam_III"/>
</dbReference>
<name>A0AA94HLS9_9MICO</name>
<dbReference type="PANTHER" id="PTHR48228">
    <property type="entry name" value="SUCCINYL-COA--D-CITRAMALATE COA-TRANSFERASE"/>
    <property type="match status" value="1"/>
</dbReference>
<dbReference type="Pfam" id="PF02515">
    <property type="entry name" value="CoA_transf_3"/>
    <property type="match status" value="1"/>
</dbReference>
<dbReference type="InterPro" id="IPR050509">
    <property type="entry name" value="CoA-transferase_III"/>
</dbReference>
<dbReference type="Proteomes" id="UP000198506">
    <property type="component" value="Unassembled WGS sequence"/>
</dbReference>
<reference evidence="1 2" key="1">
    <citation type="submission" date="2016-10" db="EMBL/GenBank/DDBJ databases">
        <authorList>
            <person name="Varghese N."/>
            <person name="Submissions S."/>
        </authorList>
    </citation>
    <scope>NUCLEOTIDE SEQUENCE [LARGE SCALE GENOMIC DNA]</scope>
    <source>
        <strain evidence="1 2">IAM 15147</strain>
    </source>
</reference>
<dbReference type="GO" id="GO:0003824">
    <property type="term" value="F:catalytic activity"/>
    <property type="evidence" value="ECO:0007669"/>
    <property type="project" value="InterPro"/>
</dbReference>
<dbReference type="InterPro" id="IPR044855">
    <property type="entry name" value="CoA-Trfase_III_dom3_sf"/>
</dbReference>
<accession>A0AA94HLS9</accession>
<dbReference type="AlphaFoldDB" id="A0AA94HLS9"/>
<sequence length="297" mass="30765">MTAEHAARAAPLAGVRVVTIAVNLPGPVAAARLVSLGAAVTSVLPPAGDPLQGAAPSYFDALHVRQRLLTLDLRQDAGRRELEALLADADVLLTSHRARTLAKLGLAFADVSARHAHLCQVDIVGHGAGDADVPGHDLTYQAATGLLDPQRMPVAPYADLAAAEQASTAVLATLLARSRDGAGARIEVAIAAAAEQLAMPLQHGLTGAHGPLGGAHPLYAVYPASEGHVALAALEPHFSARLVQLLELEDVAADPPRLGRALAESFCTRTAEAWEAWARAHDLPLAAVRTSRAAAER</sequence>
<protein>
    <submittedName>
        <fullName evidence="1">Crotonobetainyl-CoA:carnitine CoA-transferase CaiB</fullName>
    </submittedName>
</protein>
<evidence type="ECO:0000313" key="2">
    <source>
        <dbReference type="Proteomes" id="UP000198506"/>
    </source>
</evidence>
<keyword evidence="2" id="KW-1185">Reference proteome</keyword>
<comment type="caution">
    <text evidence="1">The sequence shown here is derived from an EMBL/GenBank/DDBJ whole genome shotgun (WGS) entry which is preliminary data.</text>
</comment>
<organism evidence="1 2">
    <name type="scientific">Agrococcus baldri</name>
    <dbReference type="NCBI Taxonomy" id="153730"/>
    <lineage>
        <taxon>Bacteria</taxon>
        <taxon>Bacillati</taxon>
        <taxon>Actinomycetota</taxon>
        <taxon>Actinomycetes</taxon>
        <taxon>Micrococcales</taxon>
        <taxon>Microbacteriaceae</taxon>
        <taxon>Agrococcus</taxon>
    </lineage>
</organism>
<gene>
    <name evidence="1" type="ORF">SAMN04487783_1076</name>
</gene>
<evidence type="ECO:0000313" key="1">
    <source>
        <dbReference type="EMBL" id="SFS08281.1"/>
    </source>
</evidence>
<dbReference type="Gene3D" id="3.40.50.10540">
    <property type="entry name" value="Crotonobetainyl-coa:carnitine coa-transferase, domain 1"/>
    <property type="match status" value="1"/>
</dbReference>
<dbReference type="EMBL" id="FOZN01000002">
    <property type="protein sequence ID" value="SFS08281.1"/>
    <property type="molecule type" value="Genomic_DNA"/>
</dbReference>
<dbReference type="PANTHER" id="PTHR48228:SF5">
    <property type="entry name" value="ALPHA-METHYLACYL-COA RACEMASE"/>
    <property type="match status" value="1"/>
</dbReference>